<evidence type="ECO:0000313" key="3">
    <source>
        <dbReference type="Proteomes" id="UP001448207"/>
    </source>
</evidence>
<sequence>MFESRSQVFLFFLFFFKKNIFFFLLSSSFGRCCYCCCFCCRACRSELLESLNEKKLCLSIFILQKKIKEKRERERE</sequence>
<evidence type="ECO:0000256" key="1">
    <source>
        <dbReference type="SAM" id="SignalP"/>
    </source>
</evidence>
<organism evidence="2 3">
    <name type="scientific">Phycomyces blakesleeanus</name>
    <dbReference type="NCBI Taxonomy" id="4837"/>
    <lineage>
        <taxon>Eukaryota</taxon>
        <taxon>Fungi</taxon>
        <taxon>Fungi incertae sedis</taxon>
        <taxon>Mucoromycota</taxon>
        <taxon>Mucoromycotina</taxon>
        <taxon>Mucoromycetes</taxon>
        <taxon>Mucorales</taxon>
        <taxon>Phycomycetaceae</taxon>
        <taxon>Phycomyces</taxon>
    </lineage>
</organism>
<evidence type="ECO:0008006" key="4">
    <source>
        <dbReference type="Google" id="ProtNLM"/>
    </source>
</evidence>
<feature type="signal peptide" evidence="1">
    <location>
        <begin position="1"/>
        <end position="35"/>
    </location>
</feature>
<comment type="caution">
    <text evidence="2">The sequence shown here is derived from an EMBL/GenBank/DDBJ whole genome shotgun (WGS) entry which is preliminary data.</text>
</comment>
<dbReference type="EMBL" id="JBCLYO010000002">
    <property type="protein sequence ID" value="KAL0092626.1"/>
    <property type="molecule type" value="Genomic_DNA"/>
</dbReference>
<keyword evidence="3" id="KW-1185">Reference proteome</keyword>
<keyword evidence="1" id="KW-0732">Signal</keyword>
<gene>
    <name evidence="2" type="ORF">J3Q64DRAFT_1719993</name>
</gene>
<proteinExistence type="predicted"/>
<dbReference type="Proteomes" id="UP001448207">
    <property type="component" value="Unassembled WGS sequence"/>
</dbReference>
<evidence type="ECO:0000313" key="2">
    <source>
        <dbReference type="EMBL" id="KAL0092626.1"/>
    </source>
</evidence>
<reference evidence="2 3" key="1">
    <citation type="submission" date="2024-04" db="EMBL/GenBank/DDBJ databases">
        <title>Symmetric and asymmetric DNA N6-adenine methylation regulates different biological responses in Mucorales.</title>
        <authorList>
            <consortium name="Lawrence Berkeley National Laboratory"/>
            <person name="Lax C."/>
            <person name="Mondo S.J."/>
            <person name="Osorio-Concepcion M."/>
            <person name="Muszewska A."/>
            <person name="Corrochano-Luque M."/>
            <person name="Gutierrez G."/>
            <person name="Riley R."/>
            <person name="Lipzen A."/>
            <person name="Guo J."/>
            <person name="Hundley H."/>
            <person name="Amirebrahimi M."/>
            <person name="Ng V."/>
            <person name="Lorenzo-Gutierrez D."/>
            <person name="Binder U."/>
            <person name="Yang J."/>
            <person name="Song Y."/>
            <person name="Canovas D."/>
            <person name="Navarro E."/>
            <person name="Freitag M."/>
            <person name="Gabaldon T."/>
            <person name="Grigoriev I.V."/>
            <person name="Corrochano L.M."/>
            <person name="Nicolas F.E."/>
            <person name="Garre V."/>
        </authorList>
    </citation>
    <scope>NUCLEOTIDE SEQUENCE [LARGE SCALE GENOMIC DNA]</scope>
    <source>
        <strain evidence="2 3">L51</strain>
    </source>
</reference>
<name>A0ABR3BAR1_PHYBL</name>
<accession>A0ABR3BAR1</accession>
<feature type="chain" id="PRO_5046617262" description="Secreted protein" evidence="1">
    <location>
        <begin position="36"/>
        <end position="76"/>
    </location>
</feature>
<protein>
    <recommendedName>
        <fullName evidence="4">Secreted protein</fullName>
    </recommendedName>
</protein>